<dbReference type="GeneID" id="76148970"/>
<dbReference type="PANTHER" id="PTHR12377">
    <property type="entry name" value="CYTOSOLIC IRON-SULFUR ASSEMBLY COMPONENT 2B-RELATED"/>
    <property type="match status" value="1"/>
</dbReference>
<protein>
    <recommendedName>
        <fullName evidence="3">MIP18 family-like domain-containing protein</fullName>
    </recommendedName>
</protein>
<comment type="caution">
    <text evidence="4">The sequence shown here is derived from an EMBL/GenBank/DDBJ whole genome shotgun (WGS) entry which is preliminary data.</text>
</comment>
<proteinExistence type="inferred from homology"/>
<dbReference type="PANTHER" id="PTHR12377:SF0">
    <property type="entry name" value="CYTOSOLIC IRON-SULFUR ASSEMBLY COMPONENT 2B"/>
    <property type="match status" value="1"/>
</dbReference>
<accession>A0AAD5BI79</accession>
<dbReference type="InterPro" id="IPR039796">
    <property type="entry name" value="MIP18"/>
</dbReference>
<dbReference type="Proteomes" id="UP001204833">
    <property type="component" value="Unassembled WGS sequence"/>
</dbReference>
<dbReference type="InterPro" id="IPR002744">
    <property type="entry name" value="MIP18-like"/>
</dbReference>
<evidence type="ECO:0000313" key="4">
    <source>
        <dbReference type="EMBL" id="KAI5965118.1"/>
    </source>
</evidence>
<dbReference type="RefSeq" id="XP_051610685.1">
    <property type="nucleotide sequence ID" value="XM_051755430.1"/>
</dbReference>
<dbReference type="AlphaFoldDB" id="A0AAD5BI79"/>
<organism evidence="4 5">
    <name type="scientific">Candida theae</name>
    <dbReference type="NCBI Taxonomy" id="1198502"/>
    <lineage>
        <taxon>Eukaryota</taxon>
        <taxon>Fungi</taxon>
        <taxon>Dikarya</taxon>
        <taxon>Ascomycota</taxon>
        <taxon>Saccharomycotina</taxon>
        <taxon>Pichiomycetes</taxon>
        <taxon>Debaryomycetaceae</taxon>
        <taxon>Candida/Lodderomyces clade</taxon>
        <taxon>Candida</taxon>
    </lineage>
</organism>
<keyword evidence="5" id="KW-1185">Reference proteome</keyword>
<dbReference type="GO" id="GO:0051604">
    <property type="term" value="P:protein maturation"/>
    <property type="evidence" value="ECO:0007669"/>
    <property type="project" value="InterPro"/>
</dbReference>
<dbReference type="SUPFAM" id="SSF117916">
    <property type="entry name" value="Fe-S cluster assembly (FSCA) domain-like"/>
    <property type="match status" value="1"/>
</dbReference>
<dbReference type="Pfam" id="PF01883">
    <property type="entry name" value="FeS_assembly_P"/>
    <property type="match status" value="1"/>
</dbReference>
<evidence type="ECO:0000256" key="1">
    <source>
        <dbReference type="ARBA" id="ARBA00010381"/>
    </source>
</evidence>
<sequence>MSDPINANPTVIDINNLPTRLNTLDDDASALEGKNAKLISEITSLSLLSYPNIDNGDLTSLEESLTSSSLSSNAASDDDVDVDVDDDDDIVDTEFTSDSRTVATANNDEDPIDEQEIFDLIATISDPEHPLTLAQLAVVNLDDISIQHAPRNQISTVTIKITPTITHCSLATLIGLGIRVRLERSLPARFRIKIVIKEGTHQSESQVNKQLNDKERVAAACENDQLLGVISQMLSTCK</sequence>
<evidence type="ECO:0000256" key="2">
    <source>
        <dbReference type="ARBA" id="ARBA00022829"/>
    </source>
</evidence>
<evidence type="ECO:0000259" key="3">
    <source>
        <dbReference type="Pfam" id="PF01883"/>
    </source>
</evidence>
<feature type="domain" description="MIP18 family-like" evidence="3">
    <location>
        <begin position="114"/>
        <end position="188"/>
    </location>
</feature>
<name>A0AAD5BI79_9ASCO</name>
<dbReference type="EMBL" id="JAIHNG010000046">
    <property type="protein sequence ID" value="KAI5965118.1"/>
    <property type="molecule type" value="Genomic_DNA"/>
</dbReference>
<dbReference type="Gene3D" id="6.10.250.1280">
    <property type="match status" value="1"/>
</dbReference>
<evidence type="ECO:0000313" key="5">
    <source>
        <dbReference type="Proteomes" id="UP001204833"/>
    </source>
</evidence>
<dbReference type="Gene3D" id="3.30.300.130">
    <property type="entry name" value="Fe-S cluster assembly (FSCA)"/>
    <property type="match status" value="1"/>
</dbReference>
<reference evidence="4 5" key="1">
    <citation type="journal article" date="2022" name="DNA Res.">
        <title>Genome analysis of five recently described species of the CUG-Ser clade uncovers Candida theae as a new hybrid lineage with pathogenic potential in the Candida parapsilosis species complex.</title>
        <authorList>
            <person name="Mixao V."/>
            <person name="Del Olmo V."/>
            <person name="Hegedusova E."/>
            <person name="Saus E."/>
            <person name="Pryszcz L."/>
            <person name="Cillingova A."/>
            <person name="Nosek J."/>
            <person name="Gabaldon T."/>
        </authorList>
    </citation>
    <scope>NUCLEOTIDE SEQUENCE [LARGE SCALE GENOMIC DNA]</scope>
    <source>
        <strain evidence="4 5">CBS 12239</strain>
    </source>
</reference>
<dbReference type="FunFam" id="3.30.300.130:FF:000007">
    <property type="entry name" value="Cytoplasmic protein required for cell viability"/>
    <property type="match status" value="1"/>
</dbReference>
<keyword evidence="2" id="KW-0159">Chromosome partition</keyword>
<dbReference type="GO" id="GO:0007059">
    <property type="term" value="P:chromosome segregation"/>
    <property type="evidence" value="ECO:0007669"/>
    <property type="project" value="UniProtKB-KW"/>
</dbReference>
<gene>
    <name evidence="4" type="ORF">KGF57_000911</name>
</gene>
<comment type="similarity">
    <text evidence="1">Belongs to the MIP18 family.</text>
</comment>
<dbReference type="InterPro" id="IPR034904">
    <property type="entry name" value="FSCA_dom_sf"/>
</dbReference>